<dbReference type="Proteomes" id="UP001367316">
    <property type="component" value="Unassembled WGS sequence"/>
</dbReference>
<comment type="caution">
    <text evidence="2">The sequence shown here is derived from an EMBL/GenBank/DDBJ whole genome shotgun (WGS) entry which is preliminary data.</text>
</comment>
<feature type="transmembrane region" description="Helical" evidence="1">
    <location>
        <begin position="62"/>
        <end position="85"/>
    </location>
</feature>
<dbReference type="EMBL" id="JBBPBF010000049">
    <property type="protein sequence ID" value="KAK7606402.1"/>
    <property type="molecule type" value="Genomic_DNA"/>
</dbReference>
<gene>
    <name evidence="2" type="ORF">JOL62DRAFT_339037</name>
</gene>
<evidence type="ECO:0000256" key="1">
    <source>
        <dbReference type="SAM" id="Phobius"/>
    </source>
</evidence>
<evidence type="ECO:0008006" key="4">
    <source>
        <dbReference type="Google" id="ProtNLM"/>
    </source>
</evidence>
<sequence>MQCDWCASPLSGLDIFPCRRLAFRPSSSLAAVVSFSLFSLLSLSSCIPVAHGTSSRLSSPLVSSAFLLSSFSFSRPLLSPFLVLFSPSFFSTS</sequence>
<organism evidence="2 3">
    <name type="scientific">Phyllosticta paracitricarpa</name>
    <dbReference type="NCBI Taxonomy" id="2016321"/>
    <lineage>
        <taxon>Eukaryota</taxon>
        <taxon>Fungi</taxon>
        <taxon>Dikarya</taxon>
        <taxon>Ascomycota</taxon>
        <taxon>Pezizomycotina</taxon>
        <taxon>Dothideomycetes</taxon>
        <taxon>Dothideomycetes incertae sedis</taxon>
        <taxon>Botryosphaeriales</taxon>
        <taxon>Phyllostictaceae</taxon>
        <taxon>Phyllosticta</taxon>
    </lineage>
</organism>
<keyword evidence="3" id="KW-1185">Reference proteome</keyword>
<reference evidence="2 3" key="1">
    <citation type="submission" date="2024-04" db="EMBL/GenBank/DDBJ databases">
        <title>Phyllosticta paracitricarpa is synonymous to the EU quarantine fungus P. citricarpa based on phylogenomic analyses.</title>
        <authorList>
            <consortium name="Lawrence Berkeley National Laboratory"/>
            <person name="Van ingen-buijs V.A."/>
            <person name="Van westerhoven A.C."/>
            <person name="Haridas S."/>
            <person name="Skiadas P."/>
            <person name="Martin F."/>
            <person name="Groenewald J.Z."/>
            <person name="Crous P.W."/>
            <person name="Seidl M.F."/>
        </authorList>
    </citation>
    <scope>NUCLEOTIDE SEQUENCE [LARGE SCALE GENOMIC DNA]</scope>
    <source>
        <strain evidence="2 3">CBS 141358</strain>
    </source>
</reference>
<evidence type="ECO:0000313" key="3">
    <source>
        <dbReference type="Proteomes" id="UP001367316"/>
    </source>
</evidence>
<accession>A0ABR1MVX9</accession>
<protein>
    <recommendedName>
        <fullName evidence="4">Transmembrane protein</fullName>
    </recommendedName>
</protein>
<evidence type="ECO:0000313" key="2">
    <source>
        <dbReference type="EMBL" id="KAK7606402.1"/>
    </source>
</evidence>
<feature type="transmembrane region" description="Helical" evidence="1">
    <location>
        <begin position="29"/>
        <end position="50"/>
    </location>
</feature>
<name>A0ABR1MVX9_9PEZI</name>
<keyword evidence="1" id="KW-0472">Membrane</keyword>
<keyword evidence="1" id="KW-1133">Transmembrane helix</keyword>
<proteinExistence type="predicted"/>
<keyword evidence="1" id="KW-0812">Transmembrane</keyword>